<sequence length="104" mass="12547">MQNIEKLENMKTSIENMSKYHQVEILKILSKNLCKINENKSGVYVNLSFLPNETISEMEEYIHYTKEQEENLKTLEYQKEEFKNAFFNSEKQDKDMPTYMYNTK</sequence>
<organism evidence="1">
    <name type="scientific">viral metagenome</name>
    <dbReference type="NCBI Taxonomy" id="1070528"/>
    <lineage>
        <taxon>unclassified sequences</taxon>
        <taxon>metagenomes</taxon>
        <taxon>organismal metagenomes</taxon>
    </lineage>
</organism>
<reference evidence="1" key="1">
    <citation type="journal article" date="2020" name="Nature">
        <title>Giant virus diversity and host interactions through global metagenomics.</title>
        <authorList>
            <person name="Schulz F."/>
            <person name="Roux S."/>
            <person name="Paez-Espino D."/>
            <person name="Jungbluth S."/>
            <person name="Walsh D.A."/>
            <person name="Denef V.J."/>
            <person name="McMahon K.D."/>
            <person name="Konstantinidis K.T."/>
            <person name="Eloe-Fadrosh E.A."/>
            <person name="Kyrpides N.C."/>
            <person name="Woyke T."/>
        </authorList>
    </citation>
    <scope>NUCLEOTIDE SEQUENCE</scope>
    <source>
        <strain evidence="1">GVMAG-S-3300012000-53</strain>
    </source>
</reference>
<dbReference type="EMBL" id="MN740889">
    <property type="protein sequence ID" value="QHU16743.1"/>
    <property type="molecule type" value="Genomic_DNA"/>
</dbReference>
<accession>A0A6C0KHE6</accession>
<evidence type="ECO:0000313" key="1">
    <source>
        <dbReference type="EMBL" id="QHU16743.1"/>
    </source>
</evidence>
<evidence type="ECO:0008006" key="2">
    <source>
        <dbReference type="Google" id="ProtNLM"/>
    </source>
</evidence>
<dbReference type="AlphaFoldDB" id="A0A6C0KHE6"/>
<name>A0A6C0KHE6_9ZZZZ</name>
<proteinExistence type="predicted"/>
<protein>
    <recommendedName>
        <fullName evidence="2">NET domain-containing protein</fullName>
    </recommendedName>
</protein>